<dbReference type="InterPro" id="IPR025591">
    <property type="entry name" value="RloB"/>
</dbReference>
<evidence type="ECO:0000313" key="2">
    <source>
        <dbReference type="Proteomes" id="UP001193081"/>
    </source>
</evidence>
<keyword evidence="2" id="KW-1185">Reference proteome</keyword>
<comment type="caution">
    <text evidence="1">The sequence shown here is derived from an EMBL/GenBank/DDBJ whole genome shotgun (WGS) entry which is preliminary data.</text>
</comment>
<accession>A0ABS4DAI3</accession>
<organism evidence="1 2">
    <name type="scientific">Candidatus Chloroploca mongolica</name>
    <dbReference type="NCBI Taxonomy" id="2528176"/>
    <lineage>
        <taxon>Bacteria</taxon>
        <taxon>Bacillati</taxon>
        <taxon>Chloroflexota</taxon>
        <taxon>Chloroflexia</taxon>
        <taxon>Chloroflexales</taxon>
        <taxon>Chloroflexineae</taxon>
        <taxon>Oscillochloridaceae</taxon>
        <taxon>Candidatus Chloroploca</taxon>
    </lineage>
</organism>
<reference evidence="1 2" key="1">
    <citation type="submission" date="2021-03" db="EMBL/GenBank/DDBJ databases">
        <authorList>
            <person name="Grouzdev D.S."/>
        </authorList>
    </citation>
    <scope>NUCLEOTIDE SEQUENCE [LARGE SCALE GENOMIC DNA]</scope>
    <source>
        <strain evidence="1 2">M50-1</strain>
    </source>
</reference>
<protein>
    <submittedName>
        <fullName evidence="1">RloB domain-containing protein</fullName>
    </submittedName>
</protein>
<sequence length="225" mass="26458">MSRQKRNNRARNDASFGRRNATRIPRPVLLIVCEGAVTEDYYFNAWRKSARLATVTIEVYGGAGQPDTVVGKAKRWRDERKTAYDHAVRRGEAADPPFEQTWCVFDREGQYEAMSFRGAVQLAEREQIKLAISNPCFEYWYLLHFQDTGMPFHHGQEVKQALRRYIHDYQEASDCFKQLEPLTLAAIERARQRYERHPEREWDNFPNPSTTVYELVAIFYLRLES</sequence>
<dbReference type="EMBL" id="SIJK02000019">
    <property type="protein sequence ID" value="MBP1466457.1"/>
    <property type="molecule type" value="Genomic_DNA"/>
</dbReference>
<gene>
    <name evidence="1" type="ORF">EYB53_012150</name>
</gene>
<dbReference type="Pfam" id="PF13707">
    <property type="entry name" value="RloB"/>
    <property type="match status" value="1"/>
</dbReference>
<dbReference type="Proteomes" id="UP001193081">
    <property type="component" value="Unassembled WGS sequence"/>
</dbReference>
<name>A0ABS4DAI3_9CHLR</name>
<evidence type="ECO:0000313" key="1">
    <source>
        <dbReference type="EMBL" id="MBP1466457.1"/>
    </source>
</evidence>
<proteinExistence type="predicted"/>